<dbReference type="InterPro" id="IPR006260">
    <property type="entry name" value="TonB/TolA_C"/>
</dbReference>
<evidence type="ECO:0000256" key="3">
    <source>
        <dbReference type="ARBA" id="ARBA00022989"/>
    </source>
</evidence>
<feature type="region of interest" description="Disordered" evidence="5">
    <location>
        <begin position="33"/>
        <end position="178"/>
    </location>
</feature>
<comment type="subcellular location">
    <subcellularLocation>
        <location evidence="1">Membrane</location>
        <topology evidence="1">Single-pass membrane protein</topology>
    </subcellularLocation>
</comment>
<keyword evidence="7" id="KW-1185">Reference proteome</keyword>
<evidence type="ECO:0000313" key="7">
    <source>
        <dbReference type="Proteomes" id="UP000295341"/>
    </source>
</evidence>
<dbReference type="Gene3D" id="3.30.1150.10">
    <property type="match status" value="1"/>
</dbReference>
<feature type="compositionally biased region" description="Polar residues" evidence="5">
    <location>
        <begin position="264"/>
        <end position="280"/>
    </location>
</feature>
<accession>A0A4V3F6A7</accession>
<keyword evidence="4" id="KW-0472">Membrane</keyword>
<feature type="compositionally biased region" description="Basic and acidic residues" evidence="5">
    <location>
        <begin position="66"/>
        <end position="165"/>
    </location>
</feature>
<dbReference type="SUPFAM" id="SSF74653">
    <property type="entry name" value="TolA/TonB C-terminal domain"/>
    <property type="match status" value="1"/>
</dbReference>
<dbReference type="GO" id="GO:0016020">
    <property type="term" value="C:membrane"/>
    <property type="evidence" value="ECO:0007669"/>
    <property type="project" value="UniProtKB-SubCell"/>
</dbReference>
<dbReference type="GO" id="GO:0051301">
    <property type="term" value="P:cell division"/>
    <property type="evidence" value="ECO:0007669"/>
    <property type="project" value="UniProtKB-KW"/>
</dbReference>
<dbReference type="NCBIfam" id="TIGR01352">
    <property type="entry name" value="tonB_Cterm"/>
    <property type="match status" value="1"/>
</dbReference>
<protein>
    <submittedName>
        <fullName evidence="6">Cell division and transport-associated protein TolA</fullName>
    </submittedName>
</protein>
<keyword evidence="6" id="KW-0131">Cell cycle</keyword>
<dbReference type="AlphaFoldDB" id="A0A4V3F6A7"/>
<keyword evidence="6" id="KW-0132">Cell division</keyword>
<gene>
    <name evidence="6" type="ORF">DFR24_1351</name>
</gene>
<proteinExistence type="predicted"/>
<name>A0A4V3F6A7_9GAMM</name>
<reference evidence="6 7" key="1">
    <citation type="submission" date="2019-03" db="EMBL/GenBank/DDBJ databases">
        <title>Genomic Encyclopedia of Type Strains, Phase IV (KMG-IV): sequencing the most valuable type-strain genomes for metagenomic binning, comparative biology and taxonomic classification.</title>
        <authorList>
            <person name="Goeker M."/>
        </authorList>
    </citation>
    <scope>NUCLEOTIDE SEQUENCE [LARGE SCALE GENOMIC DNA]</scope>
    <source>
        <strain evidence="6 7">DSM 26377</strain>
    </source>
</reference>
<evidence type="ECO:0000256" key="5">
    <source>
        <dbReference type="SAM" id="MobiDB-lite"/>
    </source>
</evidence>
<evidence type="ECO:0000256" key="4">
    <source>
        <dbReference type="ARBA" id="ARBA00023136"/>
    </source>
</evidence>
<feature type="region of interest" description="Disordered" evidence="5">
    <location>
        <begin position="250"/>
        <end position="280"/>
    </location>
</feature>
<evidence type="ECO:0000256" key="2">
    <source>
        <dbReference type="ARBA" id="ARBA00022692"/>
    </source>
</evidence>
<organism evidence="6 7">
    <name type="scientific">Panacagrimonas perspica</name>
    <dbReference type="NCBI Taxonomy" id="381431"/>
    <lineage>
        <taxon>Bacteria</taxon>
        <taxon>Pseudomonadati</taxon>
        <taxon>Pseudomonadota</taxon>
        <taxon>Gammaproteobacteria</taxon>
        <taxon>Nevskiales</taxon>
        <taxon>Nevskiaceae</taxon>
        <taxon>Panacagrimonas</taxon>
    </lineage>
</organism>
<keyword evidence="2" id="KW-0812">Transmembrane</keyword>
<keyword evidence="3" id="KW-1133">Transmembrane helix</keyword>
<dbReference type="Proteomes" id="UP000295341">
    <property type="component" value="Unassembled WGS sequence"/>
</dbReference>
<feature type="compositionally biased region" description="Pro residues" evidence="5">
    <location>
        <begin position="51"/>
        <end position="65"/>
    </location>
</feature>
<evidence type="ECO:0000313" key="6">
    <source>
        <dbReference type="EMBL" id="TDU31966.1"/>
    </source>
</evidence>
<sequence>MLFAFLILGVQCTRLPEPPPVIEALVITGHNKAGELVTEPPPAEKVEEPTPEPPKPEPPPPPPEPPKPEPPKPEPPKPDPEIEKKKIEQEKIKREQEIKLQADIQRKKEEDEKKKQEELEVKRKKEEEEKKKKEEERKRIEDEKRKLEEERKQKEEEQRRLKQMMEESLSNEAKDRAEAARIGEVQKTWGQMLGEHIAQRWLRPPGLPSGLRCVAQIDILPNGEVISVKIIRGSGNAAFDASVENAIYKSSPLPLPSDPKAFQRQLQPEFTPESLDQMSR</sequence>
<comment type="caution">
    <text evidence="6">The sequence shown here is derived from an EMBL/GenBank/DDBJ whole genome shotgun (WGS) entry which is preliminary data.</text>
</comment>
<dbReference type="Pfam" id="PF13103">
    <property type="entry name" value="TonB_2"/>
    <property type="match status" value="1"/>
</dbReference>
<dbReference type="EMBL" id="SOBT01000008">
    <property type="protein sequence ID" value="TDU31966.1"/>
    <property type="molecule type" value="Genomic_DNA"/>
</dbReference>
<evidence type="ECO:0000256" key="1">
    <source>
        <dbReference type="ARBA" id="ARBA00004167"/>
    </source>
</evidence>